<name>A0AA42I471_9GAMM</name>
<evidence type="ECO:0000313" key="3">
    <source>
        <dbReference type="Proteomes" id="UP001159329"/>
    </source>
</evidence>
<dbReference type="EMBL" id="JAOEEO010000001">
    <property type="protein sequence ID" value="MDH0562174.1"/>
    <property type="molecule type" value="Genomic_DNA"/>
</dbReference>
<dbReference type="Proteomes" id="UP001159329">
    <property type="component" value="Unassembled WGS sequence"/>
</dbReference>
<accession>A0AA42I471</accession>
<feature type="compositionally biased region" description="Low complexity" evidence="1">
    <location>
        <begin position="169"/>
        <end position="184"/>
    </location>
</feature>
<evidence type="ECO:0000313" key="2">
    <source>
        <dbReference type="EMBL" id="MDH0562174.1"/>
    </source>
</evidence>
<gene>
    <name evidence="2" type="ORF">N7644_00580</name>
</gene>
<reference evidence="2" key="1">
    <citation type="submission" date="2022-09" db="EMBL/GenBank/DDBJ databases">
        <title>Intensive care unit water sources are persistently colonized with multi-drug resistant bacteria and are the site of extensive horizontal gene transfer of antibiotic resistance genes.</title>
        <authorList>
            <person name="Diorio-Toth L."/>
        </authorList>
    </citation>
    <scope>NUCLEOTIDE SEQUENCE</scope>
    <source>
        <strain evidence="2">GD04005</strain>
    </source>
</reference>
<dbReference type="AlphaFoldDB" id="A0AA42I471"/>
<feature type="region of interest" description="Disordered" evidence="1">
    <location>
        <begin position="165"/>
        <end position="186"/>
    </location>
</feature>
<protein>
    <submittedName>
        <fullName evidence="2">Uncharacterized protein</fullName>
    </submittedName>
</protein>
<evidence type="ECO:0000256" key="1">
    <source>
        <dbReference type="SAM" id="MobiDB-lite"/>
    </source>
</evidence>
<organism evidence="2 3">
    <name type="scientific">Acinetobacter courvalinii</name>
    <dbReference type="NCBI Taxonomy" id="280147"/>
    <lineage>
        <taxon>Bacteria</taxon>
        <taxon>Pseudomonadati</taxon>
        <taxon>Pseudomonadota</taxon>
        <taxon>Gammaproteobacteria</taxon>
        <taxon>Moraxellales</taxon>
        <taxon>Moraxellaceae</taxon>
        <taxon>Acinetobacter</taxon>
    </lineage>
</organism>
<proteinExistence type="predicted"/>
<comment type="caution">
    <text evidence="2">The sequence shown here is derived from an EMBL/GenBank/DDBJ whole genome shotgun (WGS) entry which is preliminary data.</text>
</comment>
<sequence length="255" mass="28320">MSNHEKLPNLHIWNSVKQTPTNFLKKIEFGYLKGKSDINPQWRLMAMTQAFGPVGHGWTYRNVRLWSEVAADGTVMAFAEVAVKTKIDGVWGEEFFGNGGSAIVEMQKGKLVAIDEGYKKAVTDALGVALKAVGVAADVYLGNYDGSKYLYNYDYAYLEQNAQPQSAENNGQHNQNNSQQSGQSKRTIHQLYQDALRAIGNTEDPDVLIKAITRFKDTQYGAGINNSCRAKADQMGWNITIPAQALSQQNSQMHH</sequence>
<dbReference type="RefSeq" id="WP_279694060.1">
    <property type="nucleotide sequence ID" value="NZ_JAOEEO010000001.1"/>
</dbReference>